<evidence type="ECO:0000256" key="3">
    <source>
        <dbReference type="ARBA" id="ARBA00022692"/>
    </source>
</evidence>
<gene>
    <name evidence="9" type="ORF">GCM10009843_38620</name>
</gene>
<feature type="transmembrane region" description="Helical" evidence="7">
    <location>
        <begin position="358"/>
        <end position="379"/>
    </location>
</feature>
<feature type="transmembrane region" description="Helical" evidence="7">
    <location>
        <begin position="139"/>
        <end position="158"/>
    </location>
</feature>
<keyword evidence="4 7" id="KW-1133">Transmembrane helix</keyword>
<feature type="transmembrane region" description="Helical" evidence="7">
    <location>
        <begin position="325"/>
        <end position="346"/>
    </location>
</feature>
<comment type="subcellular location">
    <subcellularLocation>
        <location evidence="1">Cell membrane</location>
        <topology evidence="1">Multi-pass membrane protein</topology>
    </subcellularLocation>
</comment>
<feature type="transmembrane region" description="Helical" evidence="7">
    <location>
        <begin position="192"/>
        <end position="216"/>
    </location>
</feature>
<evidence type="ECO:0000259" key="8">
    <source>
        <dbReference type="Pfam" id="PF06738"/>
    </source>
</evidence>
<sequence>MAAVTDPPQLVLGRLGALLLDTGASVVDVRTALERVAAATGVGGLAIGVLPQMVLVNDVDTGRSTAVNAAEQELTLHQAAQANRLVGSLEDGRVGLEAVGEEIATIRAYVRRHARSQWVAGNLVVAGALAALLRCPWWAVVAAACVGGMVGVLTAWAGSRRGAAAIAPFVTALVATSVVGALASALDLGAVPLFAVCAPVAILVPGALITNALLELTAGDVITGSARLAYGLVVLGFMSAGIAAGAALTGLRLDRGSAALVGDARDVTSTATGWGSLPPVGLSWVAVVLLAVGLGLAFGSGIRLTLLTVVVMSSTYAMLTVATPAVGGVLATGITAGVLFIVGRLVEQRTRLVPAAVLFLPAFLLLVPGTVGLVALSTLEGAAIGDALRTFASLCIGTHAGALLADLLGPLVRGRGEPIGPGVS</sequence>
<comment type="similarity">
    <text evidence="6">Belongs to the ThrE exporter (TC 2.A.79) family.</text>
</comment>
<evidence type="ECO:0000313" key="10">
    <source>
        <dbReference type="Proteomes" id="UP001500575"/>
    </source>
</evidence>
<evidence type="ECO:0000256" key="5">
    <source>
        <dbReference type="ARBA" id="ARBA00023136"/>
    </source>
</evidence>
<evidence type="ECO:0000313" key="9">
    <source>
        <dbReference type="EMBL" id="GAA2133355.1"/>
    </source>
</evidence>
<keyword evidence="10" id="KW-1185">Reference proteome</keyword>
<evidence type="ECO:0000256" key="1">
    <source>
        <dbReference type="ARBA" id="ARBA00004651"/>
    </source>
</evidence>
<accession>A0ABN2YWI8</accession>
<evidence type="ECO:0000256" key="7">
    <source>
        <dbReference type="SAM" id="Phobius"/>
    </source>
</evidence>
<comment type="caution">
    <text evidence="9">The sequence shown here is derived from an EMBL/GenBank/DDBJ whole genome shotgun (WGS) entry which is preliminary data.</text>
</comment>
<keyword evidence="3 7" id="KW-0812">Transmembrane</keyword>
<evidence type="ECO:0000256" key="4">
    <source>
        <dbReference type="ARBA" id="ARBA00022989"/>
    </source>
</evidence>
<name>A0ABN2YWI8_9ACTN</name>
<proteinExistence type="inferred from homology"/>
<reference evidence="9 10" key="1">
    <citation type="journal article" date="2019" name="Int. J. Syst. Evol. Microbiol.">
        <title>The Global Catalogue of Microorganisms (GCM) 10K type strain sequencing project: providing services to taxonomists for standard genome sequencing and annotation.</title>
        <authorList>
            <consortium name="The Broad Institute Genomics Platform"/>
            <consortium name="The Broad Institute Genome Sequencing Center for Infectious Disease"/>
            <person name="Wu L."/>
            <person name="Ma J."/>
        </authorList>
    </citation>
    <scope>NUCLEOTIDE SEQUENCE [LARGE SCALE GENOMIC DNA]</scope>
    <source>
        <strain evidence="9 10">JCM 16021</strain>
    </source>
</reference>
<organism evidence="9 10">
    <name type="scientific">Nocardioides bigeumensis</name>
    <dbReference type="NCBI Taxonomy" id="433657"/>
    <lineage>
        <taxon>Bacteria</taxon>
        <taxon>Bacillati</taxon>
        <taxon>Actinomycetota</taxon>
        <taxon>Actinomycetes</taxon>
        <taxon>Propionibacteriales</taxon>
        <taxon>Nocardioidaceae</taxon>
        <taxon>Nocardioides</taxon>
    </lineage>
</organism>
<feature type="transmembrane region" description="Helical" evidence="7">
    <location>
        <begin position="116"/>
        <end position="133"/>
    </location>
</feature>
<evidence type="ECO:0000256" key="6">
    <source>
        <dbReference type="ARBA" id="ARBA00034125"/>
    </source>
</evidence>
<protein>
    <recommendedName>
        <fullName evidence="8">Threonine/serine exporter-like N-terminal domain-containing protein</fullName>
    </recommendedName>
</protein>
<keyword evidence="2" id="KW-1003">Cell membrane</keyword>
<evidence type="ECO:0000256" key="2">
    <source>
        <dbReference type="ARBA" id="ARBA00022475"/>
    </source>
</evidence>
<dbReference type="EMBL" id="BAAAQQ010000014">
    <property type="protein sequence ID" value="GAA2133355.1"/>
    <property type="molecule type" value="Genomic_DNA"/>
</dbReference>
<dbReference type="InterPro" id="IPR050539">
    <property type="entry name" value="ThrE_Dicarb/AminoAcid_Exp"/>
</dbReference>
<feature type="transmembrane region" description="Helical" evidence="7">
    <location>
        <begin position="228"/>
        <end position="251"/>
    </location>
</feature>
<dbReference type="PANTHER" id="PTHR34390">
    <property type="entry name" value="UPF0442 PROTEIN YJJB-RELATED"/>
    <property type="match status" value="1"/>
</dbReference>
<feature type="transmembrane region" description="Helical" evidence="7">
    <location>
        <begin position="165"/>
        <end position="186"/>
    </location>
</feature>
<dbReference type="PANTHER" id="PTHR34390:SF2">
    <property type="entry name" value="SUCCINATE TRANSPORTER SUBUNIT YJJP-RELATED"/>
    <property type="match status" value="1"/>
</dbReference>
<feature type="domain" description="Threonine/serine exporter-like N-terminal" evidence="8">
    <location>
        <begin position="12"/>
        <end position="248"/>
    </location>
</feature>
<dbReference type="Pfam" id="PF06738">
    <property type="entry name" value="ThrE"/>
    <property type="match status" value="1"/>
</dbReference>
<dbReference type="Proteomes" id="UP001500575">
    <property type="component" value="Unassembled WGS sequence"/>
</dbReference>
<dbReference type="InterPro" id="IPR010619">
    <property type="entry name" value="ThrE-like_N"/>
</dbReference>
<keyword evidence="5 7" id="KW-0472">Membrane</keyword>